<feature type="region of interest" description="Disordered" evidence="1">
    <location>
        <begin position="1"/>
        <end position="21"/>
    </location>
</feature>
<protein>
    <submittedName>
        <fullName evidence="2">Uncharacterized protein</fullName>
    </submittedName>
</protein>
<evidence type="ECO:0000313" key="3">
    <source>
        <dbReference type="Proteomes" id="UP000619265"/>
    </source>
</evidence>
<feature type="non-terminal residue" evidence="2">
    <location>
        <position position="1"/>
    </location>
</feature>
<gene>
    <name evidence="2" type="ORF">F2P56_032078</name>
</gene>
<comment type="caution">
    <text evidence="2">The sequence shown here is derived from an EMBL/GenBank/DDBJ whole genome shotgun (WGS) entry which is preliminary data.</text>
</comment>
<reference evidence="2" key="2">
    <citation type="submission" date="2020-03" db="EMBL/GenBank/DDBJ databases">
        <title>Walnut 2.0.</title>
        <authorList>
            <person name="Marrano A."/>
            <person name="Britton M."/>
            <person name="Zimin A.V."/>
            <person name="Zaini P.A."/>
            <person name="Workman R."/>
            <person name="Puiu D."/>
            <person name="Bianco L."/>
            <person name="Allen B.J."/>
            <person name="Troggio M."/>
            <person name="Leslie C.A."/>
            <person name="Timp W."/>
            <person name="Dendekar A."/>
            <person name="Salzberg S.L."/>
            <person name="Neale D.B."/>
        </authorList>
    </citation>
    <scope>NUCLEOTIDE SEQUENCE</scope>
    <source>
        <tissue evidence="2">Leaves</tissue>
    </source>
</reference>
<dbReference type="AlphaFoldDB" id="A0A833TBU4"/>
<dbReference type="Proteomes" id="UP000619265">
    <property type="component" value="Unassembled WGS sequence"/>
</dbReference>
<accession>A0A833TBU4</accession>
<name>A0A833TBU4_JUGRE</name>
<organism evidence="2 3">
    <name type="scientific">Juglans regia</name>
    <name type="common">English walnut</name>
    <dbReference type="NCBI Taxonomy" id="51240"/>
    <lineage>
        <taxon>Eukaryota</taxon>
        <taxon>Viridiplantae</taxon>
        <taxon>Streptophyta</taxon>
        <taxon>Embryophyta</taxon>
        <taxon>Tracheophyta</taxon>
        <taxon>Spermatophyta</taxon>
        <taxon>Magnoliopsida</taxon>
        <taxon>eudicotyledons</taxon>
        <taxon>Gunneridae</taxon>
        <taxon>Pentapetalae</taxon>
        <taxon>rosids</taxon>
        <taxon>fabids</taxon>
        <taxon>Fagales</taxon>
        <taxon>Juglandaceae</taxon>
        <taxon>Juglans</taxon>
    </lineage>
</organism>
<dbReference type="Gramene" id="Jr14_06330_p4">
    <property type="protein sequence ID" value="cds.Jr14_06330_p4"/>
    <property type="gene ID" value="Jr14_06330"/>
</dbReference>
<evidence type="ECO:0000313" key="2">
    <source>
        <dbReference type="EMBL" id="KAF5446450.1"/>
    </source>
</evidence>
<reference evidence="2" key="1">
    <citation type="submission" date="2015-10" db="EMBL/GenBank/DDBJ databases">
        <authorList>
            <person name="Martinez-Garcia P.J."/>
            <person name="Crepeau M.W."/>
            <person name="Puiu D."/>
            <person name="Gonzalez-Ibeas D."/>
            <person name="Whalen J."/>
            <person name="Stevens K."/>
            <person name="Paul R."/>
            <person name="Butterfield T."/>
            <person name="Britton M."/>
            <person name="Reagan R."/>
            <person name="Chakraborty S."/>
            <person name="Walawage S.L."/>
            <person name="Vasquez-Gross H.A."/>
            <person name="Cardeno C."/>
            <person name="Famula R."/>
            <person name="Pratt K."/>
            <person name="Kuruganti S."/>
            <person name="Aradhya M.K."/>
            <person name="Leslie C.A."/>
            <person name="Dandekar A.M."/>
            <person name="Salzberg S.L."/>
            <person name="Wegrzyn J.L."/>
            <person name="Langley C.H."/>
            <person name="Neale D.B."/>
        </authorList>
    </citation>
    <scope>NUCLEOTIDE SEQUENCE</scope>
    <source>
        <tissue evidence="2">Leaves</tissue>
    </source>
</reference>
<dbReference type="EMBL" id="LIHL02000014">
    <property type="protein sequence ID" value="KAF5446450.1"/>
    <property type="molecule type" value="Genomic_DNA"/>
</dbReference>
<sequence length="112" mass="12712">PVESDSDTSSHILSHESHHSSISHLYFILSKKYSVSTEYSQENSHPPNNPFSKPRPLSIFLFIKASNLIRKLSDPSSNEVYKVKQKKEYSANSFGLYFLFRNGGICQDKASN</sequence>
<proteinExistence type="predicted"/>
<evidence type="ECO:0000256" key="1">
    <source>
        <dbReference type="SAM" id="MobiDB-lite"/>
    </source>
</evidence>